<protein>
    <submittedName>
        <fullName evidence="1">Uncharacterized protein</fullName>
    </submittedName>
</protein>
<dbReference type="Proteomes" id="UP000886520">
    <property type="component" value="Chromosome 2"/>
</dbReference>
<evidence type="ECO:0000313" key="1">
    <source>
        <dbReference type="EMBL" id="KAI5081595.1"/>
    </source>
</evidence>
<dbReference type="EMBL" id="JABFUD020000003">
    <property type="protein sequence ID" value="KAI5081595.1"/>
    <property type="molecule type" value="Genomic_DNA"/>
</dbReference>
<name>A0A9D4ZQM4_ADICA</name>
<reference evidence="1" key="1">
    <citation type="submission" date="2021-01" db="EMBL/GenBank/DDBJ databases">
        <title>Adiantum capillus-veneris genome.</title>
        <authorList>
            <person name="Fang Y."/>
            <person name="Liao Q."/>
        </authorList>
    </citation>
    <scope>NUCLEOTIDE SEQUENCE</scope>
    <source>
        <strain evidence="1">H3</strain>
        <tissue evidence="1">Leaf</tissue>
    </source>
</reference>
<proteinExistence type="predicted"/>
<dbReference type="AlphaFoldDB" id="A0A9D4ZQM4"/>
<gene>
    <name evidence="1" type="ORF">GOP47_0001338</name>
</gene>
<keyword evidence="2" id="KW-1185">Reference proteome</keyword>
<comment type="caution">
    <text evidence="1">The sequence shown here is derived from an EMBL/GenBank/DDBJ whole genome shotgun (WGS) entry which is preliminary data.</text>
</comment>
<sequence length="214" mass="23759">MLTSLGYRRGSLDMLPPIVHQFDLHLFGVVAVHLPPVQVACRYHIGWPVLSSKNSTNSQGSNGMGETFIMTDDELNAFAKTMVKSCQQNENLRTLFLESVRSLTMSGLMHAAASTLLQEEACEQAQTLMDAWAEAKKQSDVAKSLPMNLLKAVNQLHEKRGDLSTKLASSEDSFGLTRLDEKTWKLKLPILPEPKPIVPKNLGENDIPVQKEFV</sequence>
<accession>A0A9D4ZQM4</accession>
<evidence type="ECO:0000313" key="2">
    <source>
        <dbReference type="Proteomes" id="UP000886520"/>
    </source>
</evidence>
<organism evidence="1 2">
    <name type="scientific">Adiantum capillus-veneris</name>
    <name type="common">Maidenhair fern</name>
    <dbReference type="NCBI Taxonomy" id="13818"/>
    <lineage>
        <taxon>Eukaryota</taxon>
        <taxon>Viridiplantae</taxon>
        <taxon>Streptophyta</taxon>
        <taxon>Embryophyta</taxon>
        <taxon>Tracheophyta</taxon>
        <taxon>Polypodiopsida</taxon>
        <taxon>Polypodiidae</taxon>
        <taxon>Polypodiales</taxon>
        <taxon>Pteridineae</taxon>
        <taxon>Pteridaceae</taxon>
        <taxon>Vittarioideae</taxon>
        <taxon>Adiantum</taxon>
    </lineage>
</organism>